<dbReference type="PANTHER" id="PTHR43409:SF7">
    <property type="entry name" value="BLL1977 PROTEIN"/>
    <property type="match status" value="1"/>
</dbReference>
<keyword evidence="11" id="KW-1185">Reference proteome</keyword>
<keyword evidence="6" id="KW-0408">Iron</keyword>
<organism evidence="10 11">
    <name type="scientific">candidate division CSSED10-310 bacterium</name>
    <dbReference type="NCBI Taxonomy" id="2855610"/>
    <lineage>
        <taxon>Bacteria</taxon>
        <taxon>Bacteria division CSSED10-310</taxon>
    </lineage>
</organism>
<dbReference type="CDD" id="cd01335">
    <property type="entry name" value="Radical_SAM"/>
    <property type="match status" value="1"/>
</dbReference>
<dbReference type="SFLD" id="SFLDG01123">
    <property type="entry name" value="methyltransferase_(Class_B)"/>
    <property type="match status" value="1"/>
</dbReference>
<dbReference type="InterPro" id="IPR051198">
    <property type="entry name" value="BchE-like"/>
</dbReference>
<evidence type="ECO:0000256" key="6">
    <source>
        <dbReference type="ARBA" id="ARBA00023004"/>
    </source>
</evidence>
<dbReference type="SFLD" id="SFLDG01082">
    <property type="entry name" value="B12-binding_domain_containing"/>
    <property type="match status" value="1"/>
</dbReference>
<evidence type="ECO:0000259" key="9">
    <source>
        <dbReference type="PROSITE" id="PS51918"/>
    </source>
</evidence>
<dbReference type="PROSITE" id="PS51918">
    <property type="entry name" value="RADICAL_SAM"/>
    <property type="match status" value="1"/>
</dbReference>
<dbReference type="InterPro" id="IPR058240">
    <property type="entry name" value="rSAM_sf"/>
</dbReference>
<evidence type="ECO:0000259" key="8">
    <source>
        <dbReference type="PROSITE" id="PS51332"/>
    </source>
</evidence>
<proteinExistence type="predicted"/>
<reference evidence="10 11" key="1">
    <citation type="submission" date="2024-09" db="EMBL/GenBank/DDBJ databases">
        <title>Laminarin stimulates single cell rates of sulfate reduction while oxygen inhibits transcriptomic activity in coastal marine sediment.</title>
        <authorList>
            <person name="Lindsay M."/>
            <person name="Orcutt B."/>
            <person name="Emerson D."/>
            <person name="Stepanauskas R."/>
            <person name="D'Angelo T."/>
        </authorList>
    </citation>
    <scope>NUCLEOTIDE SEQUENCE [LARGE SCALE GENOMIC DNA]</scope>
    <source>
        <strain evidence="10">SAG AM-311-K15</strain>
    </source>
</reference>
<comment type="cofactor">
    <cofactor evidence="1">
        <name>[4Fe-4S] cluster</name>
        <dbReference type="ChEBI" id="CHEBI:49883"/>
    </cofactor>
</comment>
<feature type="domain" description="Radical SAM core" evidence="9">
    <location>
        <begin position="197"/>
        <end position="431"/>
    </location>
</feature>
<dbReference type="Gene3D" id="3.40.50.280">
    <property type="entry name" value="Cobalamin-binding domain"/>
    <property type="match status" value="1"/>
</dbReference>
<keyword evidence="3" id="KW-0808">Transferase</keyword>
<dbReference type="InterPro" id="IPR023404">
    <property type="entry name" value="rSAM_horseshoe"/>
</dbReference>
<dbReference type="Gene3D" id="3.80.30.20">
    <property type="entry name" value="tm_1862 like domain"/>
    <property type="match status" value="1"/>
</dbReference>
<keyword evidence="4" id="KW-0949">S-adenosyl-L-methionine</keyword>
<dbReference type="PROSITE" id="PS51332">
    <property type="entry name" value="B12_BINDING"/>
    <property type="match status" value="1"/>
</dbReference>
<comment type="caution">
    <text evidence="10">The sequence shown here is derived from an EMBL/GenBank/DDBJ whole genome shotgun (WGS) entry which is preliminary data.</text>
</comment>
<dbReference type="Proteomes" id="UP001594351">
    <property type="component" value="Unassembled WGS sequence"/>
</dbReference>
<dbReference type="InterPro" id="IPR007197">
    <property type="entry name" value="rSAM"/>
</dbReference>
<name>A0ABV6Z1Z9_UNCC1</name>
<keyword evidence="2" id="KW-0489">Methyltransferase</keyword>
<dbReference type="InterPro" id="IPR006638">
    <property type="entry name" value="Elp3/MiaA/NifB-like_rSAM"/>
</dbReference>
<dbReference type="SUPFAM" id="SSF102114">
    <property type="entry name" value="Radical SAM enzymes"/>
    <property type="match status" value="1"/>
</dbReference>
<evidence type="ECO:0000313" key="10">
    <source>
        <dbReference type="EMBL" id="MFC1852469.1"/>
    </source>
</evidence>
<evidence type="ECO:0000256" key="2">
    <source>
        <dbReference type="ARBA" id="ARBA00022603"/>
    </source>
</evidence>
<dbReference type="SFLD" id="SFLDS00029">
    <property type="entry name" value="Radical_SAM"/>
    <property type="match status" value="1"/>
</dbReference>
<keyword evidence="7" id="KW-0411">Iron-sulfur</keyword>
<dbReference type="InterPro" id="IPR006158">
    <property type="entry name" value="Cobalamin-bd"/>
</dbReference>
<dbReference type="InterPro" id="IPR034466">
    <property type="entry name" value="Methyltransferase_Class_B"/>
</dbReference>
<keyword evidence="5" id="KW-0479">Metal-binding</keyword>
<dbReference type="SMART" id="SM00729">
    <property type="entry name" value="Elp3"/>
    <property type="match status" value="1"/>
</dbReference>
<dbReference type="EMBL" id="JBHPBY010000316">
    <property type="protein sequence ID" value="MFC1852469.1"/>
    <property type="molecule type" value="Genomic_DNA"/>
</dbReference>
<dbReference type="Pfam" id="PF02310">
    <property type="entry name" value="B12-binding"/>
    <property type="match status" value="1"/>
</dbReference>
<accession>A0ABV6Z1Z9</accession>
<dbReference type="PANTHER" id="PTHR43409">
    <property type="entry name" value="ANAEROBIC MAGNESIUM-PROTOPORPHYRIN IX MONOMETHYL ESTER CYCLASE-RELATED"/>
    <property type="match status" value="1"/>
</dbReference>
<evidence type="ECO:0000256" key="4">
    <source>
        <dbReference type="ARBA" id="ARBA00022691"/>
    </source>
</evidence>
<evidence type="ECO:0000256" key="1">
    <source>
        <dbReference type="ARBA" id="ARBA00001966"/>
    </source>
</evidence>
<evidence type="ECO:0000256" key="7">
    <source>
        <dbReference type="ARBA" id="ARBA00023014"/>
    </source>
</evidence>
<evidence type="ECO:0000256" key="5">
    <source>
        <dbReference type="ARBA" id="ARBA00022723"/>
    </source>
</evidence>
<feature type="domain" description="B12-binding" evidence="8">
    <location>
        <begin position="11"/>
        <end position="147"/>
    </location>
</feature>
<evidence type="ECO:0000313" key="11">
    <source>
        <dbReference type="Proteomes" id="UP001594351"/>
    </source>
</evidence>
<evidence type="ECO:0000256" key="3">
    <source>
        <dbReference type="ARBA" id="ARBA00022679"/>
    </source>
</evidence>
<sequence>MRCLLLMPSWQPSDVFFDSFADSQLTYWQPTGLMYVAAALKQAGHTVRLIDGAFHDSDWIELACREFQPQFIGTYSNVPMWENAKLIHERLASIFPEAIQATGGPTAIGLGEKLFEETEALHLACTGEGDKVVPLMVDALERQGDVESIPGWIIREADGILKNTGPTPLVESLDTLPYPARDLLEDFQRYIPAPSTFQYLPITTMISSRGCFNRCIYCFHINAERRIRYRSPQSLITEIEHCIKTYKVREIRFFDDNFCGSYERVMEFCELMIDKKFPLVWYCNARVDDVDSPLLYKMKQAGCWCVLYGIESGVQKNLDTLQKNITLQQIRRAVRLTKEADLKVYTPFIFGIPGETYEEGLESIRFALELDAHYVNFHSLAPFPGSKLYENVTDFGHIVGPYRDYNFEKAAFVPYTMTREQIQDLRELAFRKFYARPRYIIRRIAHSRNRHDLRTLVTGAKSLYNLLFHPGSFRSNG</sequence>
<dbReference type="Pfam" id="PF04055">
    <property type="entry name" value="Radical_SAM"/>
    <property type="match status" value="1"/>
</dbReference>
<protein>
    <submittedName>
        <fullName evidence="10">B12-binding domain-containing radical SAM protein</fullName>
    </submittedName>
</protein>
<gene>
    <name evidence="10" type="ORF">ACFL27_19910</name>
</gene>